<organism evidence="2 3">
    <name type="scientific">Boletus edulis BED1</name>
    <dbReference type="NCBI Taxonomy" id="1328754"/>
    <lineage>
        <taxon>Eukaryota</taxon>
        <taxon>Fungi</taxon>
        <taxon>Dikarya</taxon>
        <taxon>Basidiomycota</taxon>
        <taxon>Agaricomycotina</taxon>
        <taxon>Agaricomycetes</taxon>
        <taxon>Agaricomycetidae</taxon>
        <taxon>Boletales</taxon>
        <taxon>Boletineae</taxon>
        <taxon>Boletaceae</taxon>
        <taxon>Boletoideae</taxon>
        <taxon>Boletus</taxon>
    </lineage>
</organism>
<sequence length="289" mass="30539">MATSLEGVPRVPLHVSGTSSMHMSESPNSTPAPDGKDRRRKQTKEKDLDMQSMSGSIPGELSKKEQKKRQRHSKDEQSANVSASFKVGSFSAKEAQDTSSSNGSGSRSLQPSPTTVTPRPPLRVVDEDYNEGVVDALVVLSQSYIAPMHSPTLSNGSRHTVTSPCPGIPHHGSVSTSDVDDLDNKHMRVDSIKSGLPSPTGQHTPVPSSRPSPIPFRTQPASHSPKSRQHADAGHAYLPSPPTISMLLPPHLRPIGSGHGSHPSSSVPIALPPIATLSPASTAPSPTDD</sequence>
<comment type="caution">
    <text evidence="2">The sequence shown here is derived from an EMBL/GenBank/DDBJ whole genome shotgun (WGS) entry which is preliminary data.</text>
</comment>
<feature type="compositionally biased region" description="Low complexity" evidence="1">
    <location>
        <begin position="254"/>
        <end position="269"/>
    </location>
</feature>
<feature type="compositionally biased region" description="Basic and acidic residues" evidence="1">
    <location>
        <begin position="182"/>
        <end position="191"/>
    </location>
</feature>
<evidence type="ECO:0000313" key="3">
    <source>
        <dbReference type="Proteomes" id="UP001194468"/>
    </source>
</evidence>
<name>A0AAD4GC85_BOLED</name>
<feature type="compositionally biased region" description="Polar residues" evidence="1">
    <location>
        <begin position="197"/>
        <end position="207"/>
    </location>
</feature>
<feature type="region of interest" description="Disordered" evidence="1">
    <location>
        <begin position="1"/>
        <end position="123"/>
    </location>
</feature>
<feature type="region of interest" description="Disordered" evidence="1">
    <location>
        <begin position="148"/>
        <end position="289"/>
    </location>
</feature>
<evidence type="ECO:0000256" key="1">
    <source>
        <dbReference type="SAM" id="MobiDB-lite"/>
    </source>
</evidence>
<protein>
    <submittedName>
        <fullName evidence="2">Uncharacterized protein</fullName>
    </submittedName>
</protein>
<dbReference type="Proteomes" id="UP001194468">
    <property type="component" value="Unassembled WGS sequence"/>
</dbReference>
<reference evidence="2" key="2">
    <citation type="journal article" date="2020" name="Nat. Commun.">
        <title>Large-scale genome sequencing of mycorrhizal fungi provides insights into the early evolution of symbiotic traits.</title>
        <authorList>
            <person name="Miyauchi S."/>
            <person name="Kiss E."/>
            <person name="Kuo A."/>
            <person name="Drula E."/>
            <person name="Kohler A."/>
            <person name="Sanchez-Garcia M."/>
            <person name="Morin E."/>
            <person name="Andreopoulos B."/>
            <person name="Barry K.W."/>
            <person name="Bonito G."/>
            <person name="Buee M."/>
            <person name="Carver A."/>
            <person name="Chen C."/>
            <person name="Cichocki N."/>
            <person name="Clum A."/>
            <person name="Culley D."/>
            <person name="Crous P.W."/>
            <person name="Fauchery L."/>
            <person name="Girlanda M."/>
            <person name="Hayes R.D."/>
            <person name="Keri Z."/>
            <person name="LaButti K."/>
            <person name="Lipzen A."/>
            <person name="Lombard V."/>
            <person name="Magnuson J."/>
            <person name="Maillard F."/>
            <person name="Murat C."/>
            <person name="Nolan M."/>
            <person name="Ohm R.A."/>
            <person name="Pangilinan J."/>
            <person name="Pereira M.F."/>
            <person name="Perotto S."/>
            <person name="Peter M."/>
            <person name="Pfister S."/>
            <person name="Riley R."/>
            <person name="Sitrit Y."/>
            <person name="Stielow J.B."/>
            <person name="Szollosi G."/>
            <person name="Zifcakova L."/>
            <person name="Stursova M."/>
            <person name="Spatafora J.W."/>
            <person name="Tedersoo L."/>
            <person name="Vaario L.M."/>
            <person name="Yamada A."/>
            <person name="Yan M."/>
            <person name="Wang P."/>
            <person name="Xu J."/>
            <person name="Bruns T."/>
            <person name="Baldrian P."/>
            <person name="Vilgalys R."/>
            <person name="Dunand C."/>
            <person name="Henrissat B."/>
            <person name="Grigoriev I.V."/>
            <person name="Hibbett D."/>
            <person name="Nagy L.G."/>
            <person name="Martin F.M."/>
        </authorList>
    </citation>
    <scope>NUCLEOTIDE SEQUENCE</scope>
    <source>
        <strain evidence="2">BED1</strain>
    </source>
</reference>
<proteinExistence type="predicted"/>
<dbReference type="AlphaFoldDB" id="A0AAD4GC85"/>
<feature type="compositionally biased region" description="Polar residues" evidence="1">
    <location>
        <begin position="16"/>
        <end position="31"/>
    </location>
</feature>
<keyword evidence="3" id="KW-1185">Reference proteome</keyword>
<accession>A0AAD4GC85</accession>
<feature type="compositionally biased region" description="Polar residues" evidence="1">
    <location>
        <begin position="151"/>
        <end position="163"/>
    </location>
</feature>
<feature type="compositionally biased region" description="Polar residues" evidence="1">
    <location>
        <begin position="278"/>
        <end position="289"/>
    </location>
</feature>
<feature type="compositionally biased region" description="Low complexity" evidence="1">
    <location>
        <begin position="99"/>
        <end position="117"/>
    </location>
</feature>
<evidence type="ECO:0000313" key="2">
    <source>
        <dbReference type="EMBL" id="KAF8436966.1"/>
    </source>
</evidence>
<dbReference type="EMBL" id="WHUW01000020">
    <property type="protein sequence ID" value="KAF8436966.1"/>
    <property type="molecule type" value="Genomic_DNA"/>
</dbReference>
<gene>
    <name evidence="2" type="ORF">L210DRAFT_3647785</name>
</gene>
<reference evidence="2" key="1">
    <citation type="submission" date="2019-10" db="EMBL/GenBank/DDBJ databases">
        <authorList>
            <consortium name="DOE Joint Genome Institute"/>
            <person name="Kuo A."/>
            <person name="Miyauchi S."/>
            <person name="Kiss E."/>
            <person name="Drula E."/>
            <person name="Kohler A."/>
            <person name="Sanchez-Garcia M."/>
            <person name="Andreopoulos B."/>
            <person name="Barry K.W."/>
            <person name="Bonito G."/>
            <person name="Buee M."/>
            <person name="Carver A."/>
            <person name="Chen C."/>
            <person name="Cichocki N."/>
            <person name="Clum A."/>
            <person name="Culley D."/>
            <person name="Crous P.W."/>
            <person name="Fauchery L."/>
            <person name="Girlanda M."/>
            <person name="Hayes R."/>
            <person name="Keri Z."/>
            <person name="LaButti K."/>
            <person name="Lipzen A."/>
            <person name="Lombard V."/>
            <person name="Magnuson J."/>
            <person name="Maillard F."/>
            <person name="Morin E."/>
            <person name="Murat C."/>
            <person name="Nolan M."/>
            <person name="Ohm R."/>
            <person name="Pangilinan J."/>
            <person name="Pereira M."/>
            <person name="Perotto S."/>
            <person name="Peter M."/>
            <person name="Riley R."/>
            <person name="Sitrit Y."/>
            <person name="Stielow B."/>
            <person name="Szollosi G."/>
            <person name="Zifcakova L."/>
            <person name="Stursova M."/>
            <person name="Spatafora J.W."/>
            <person name="Tedersoo L."/>
            <person name="Vaario L.-M."/>
            <person name="Yamada A."/>
            <person name="Yan M."/>
            <person name="Wang P."/>
            <person name="Xu J."/>
            <person name="Bruns T."/>
            <person name="Baldrian P."/>
            <person name="Vilgalys R."/>
            <person name="Henrissat B."/>
            <person name="Grigoriev I.V."/>
            <person name="Hibbett D."/>
            <person name="Nagy L.G."/>
            <person name="Martin F.M."/>
        </authorList>
    </citation>
    <scope>NUCLEOTIDE SEQUENCE</scope>
    <source>
        <strain evidence="2">BED1</strain>
    </source>
</reference>